<dbReference type="OrthoDB" id="5515035at2"/>
<keyword evidence="1" id="KW-0812">Transmembrane</keyword>
<evidence type="ECO:0000256" key="1">
    <source>
        <dbReference type="SAM" id="Phobius"/>
    </source>
</evidence>
<name>A0A5C6XFL2_9DELT</name>
<dbReference type="Proteomes" id="UP000321412">
    <property type="component" value="Unassembled WGS sequence"/>
</dbReference>
<dbReference type="EMBL" id="VOSM01000003">
    <property type="protein sequence ID" value="TXD37657.1"/>
    <property type="molecule type" value="Genomic_DNA"/>
</dbReference>
<evidence type="ECO:0000313" key="3">
    <source>
        <dbReference type="Proteomes" id="UP000321412"/>
    </source>
</evidence>
<evidence type="ECO:0000313" key="2">
    <source>
        <dbReference type="EMBL" id="TXD37657.1"/>
    </source>
</evidence>
<proteinExistence type="predicted"/>
<dbReference type="AlphaFoldDB" id="A0A5C6XFL2"/>
<comment type="caution">
    <text evidence="2">The sequence shown here is derived from an EMBL/GenBank/DDBJ whole genome shotgun (WGS) entry which is preliminary data.</text>
</comment>
<organism evidence="2 3">
    <name type="scientific">Lujinxingia vulgaris</name>
    <dbReference type="NCBI Taxonomy" id="2600176"/>
    <lineage>
        <taxon>Bacteria</taxon>
        <taxon>Deltaproteobacteria</taxon>
        <taxon>Bradymonadales</taxon>
        <taxon>Lujinxingiaceae</taxon>
        <taxon>Lujinxingia</taxon>
    </lineage>
</organism>
<keyword evidence="1" id="KW-1133">Transmembrane helix</keyword>
<keyword evidence="1" id="KW-0472">Membrane</keyword>
<feature type="transmembrane region" description="Helical" evidence="1">
    <location>
        <begin position="29"/>
        <end position="50"/>
    </location>
</feature>
<dbReference type="RefSeq" id="WP_146980813.1">
    <property type="nucleotide sequence ID" value="NZ_VOSM01000003.1"/>
</dbReference>
<reference evidence="2 3" key="1">
    <citation type="submission" date="2019-08" db="EMBL/GenBank/DDBJ databases">
        <title>Bradymonadales sp. TMQ4.</title>
        <authorList>
            <person name="Liang Q."/>
        </authorList>
    </citation>
    <scope>NUCLEOTIDE SEQUENCE [LARGE SCALE GENOMIC DNA]</scope>
    <source>
        <strain evidence="2 3">TMQ4</strain>
    </source>
</reference>
<gene>
    <name evidence="2" type="ORF">FRC98_08180</name>
</gene>
<keyword evidence="3" id="KW-1185">Reference proteome</keyword>
<protein>
    <submittedName>
        <fullName evidence="2">Uncharacterized protein</fullName>
    </submittedName>
</protein>
<accession>A0A5C6XFL2</accession>
<sequence>MAEKTPPSSTALSPREQRLQNVTRKARRLGYVVFFGTAVLVFLPIAFGAITGIRDGRIWDPFTGQQVGAGSVEPDCRQDATDLLMEAGRLNALSASWENRHRRWVTRCKGEEPVAFSMLRTARGELRRGESGGEAAAEDDRD</sequence>